<dbReference type="KEGG" id="tcy:Thicy_1636"/>
<accession>F6DBJ1</accession>
<evidence type="ECO:0000256" key="4">
    <source>
        <dbReference type="ARBA" id="ARBA00022692"/>
    </source>
</evidence>
<dbReference type="GO" id="GO:0022857">
    <property type="term" value="F:transmembrane transporter activity"/>
    <property type="evidence" value="ECO:0007669"/>
    <property type="project" value="InterPro"/>
</dbReference>
<sequence length="427" mass="46504">MLNRDFRALFAVQFLGAFNDNLVKNAVAILIGYRLVSDAEAGFWLSVAAGLFILPFMLISPWAGRLADQFDKLRLIQLIKLAEVFLAILAAWALISQSLFWLLVAITALGIQSAFFGPIKYAIIPERVASTEWMSANAWFSGSTFIAILLGTLLGGWGAISESHLWVLATGVFLVALLGAWASFQVTPVCVPKPKLGKGSLAYGASFMAVWQNWHDGRGRLVIAISLFWFIGATLLSQLPHWVQSLGGNEQVAIVWLAGFAVSFGLGAALRTLLNTWLNWHHQAWWLGLMALVLGDAAWLSQQVWAEASVLVAPGLFFSDPTAVRISLDLALIAILGGLYTVPLYTQLQRQVAASARARAFALNNVMNALWMVLSALALMAGYSLGLSWPQLAGLLVMGIGMMAVWVAWRFKQTTWLVAAQAAKEKA</sequence>
<dbReference type="Pfam" id="PF07690">
    <property type="entry name" value="MFS_1"/>
    <property type="match status" value="1"/>
</dbReference>
<evidence type="ECO:0000313" key="9">
    <source>
        <dbReference type="Proteomes" id="UP000009232"/>
    </source>
</evidence>
<dbReference type="InterPro" id="IPR011701">
    <property type="entry name" value="MFS"/>
</dbReference>
<keyword evidence="9" id="KW-1185">Reference proteome</keyword>
<dbReference type="PANTHER" id="PTHR43266:SF2">
    <property type="entry name" value="MAJOR FACILITATOR SUPERFAMILY (MFS) PROFILE DOMAIN-CONTAINING PROTEIN"/>
    <property type="match status" value="1"/>
</dbReference>
<evidence type="ECO:0000256" key="2">
    <source>
        <dbReference type="ARBA" id="ARBA00022448"/>
    </source>
</evidence>
<feature type="transmembrane region" description="Helical" evidence="7">
    <location>
        <begin position="221"/>
        <end position="241"/>
    </location>
</feature>
<dbReference type="eggNOG" id="COG2814">
    <property type="taxonomic scope" value="Bacteria"/>
</dbReference>
<dbReference type="Gene3D" id="1.20.1250.20">
    <property type="entry name" value="MFS general substrate transporter like domains"/>
    <property type="match status" value="1"/>
</dbReference>
<dbReference type="STRING" id="717773.Thicy_1636"/>
<keyword evidence="4 7" id="KW-0812">Transmembrane</keyword>
<feature type="transmembrane region" description="Helical" evidence="7">
    <location>
        <begin position="75"/>
        <end position="95"/>
    </location>
</feature>
<feature type="transmembrane region" description="Helical" evidence="7">
    <location>
        <begin position="41"/>
        <end position="63"/>
    </location>
</feature>
<feature type="transmembrane region" description="Helical" evidence="7">
    <location>
        <begin position="253"/>
        <end position="274"/>
    </location>
</feature>
<feature type="transmembrane region" description="Helical" evidence="7">
    <location>
        <begin position="392"/>
        <end position="409"/>
    </location>
</feature>
<organism evidence="8 9">
    <name type="scientific">Thiomicrospira cyclica (strain DSM 14477 / JCM 11371 / ALM1)</name>
    <name type="common">Thioalkalimicrobium cyclicum</name>
    <dbReference type="NCBI Taxonomy" id="717773"/>
    <lineage>
        <taxon>Bacteria</taxon>
        <taxon>Pseudomonadati</taxon>
        <taxon>Pseudomonadota</taxon>
        <taxon>Gammaproteobacteria</taxon>
        <taxon>Thiotrichales</taxon>
        <taxon>Piscirickettsiaceae</taxon>
        <taxon>Thiomicrospira</taxon>
    </lineage>
</organism>
<dbReference type="EMBL" id="CP002776">
    <property type="protein sequence ID" value="AEG32393.1"/>
    <property type="molecule type" value="Genomic_DNA"/>
</dbReference>
<dbReference type="PANTHER" id="PTHR43266">
    <property type="entry name" value="MACROLIDE-EFFLUX PROTEIN"/>
    <property type="match status" value="1"/>
</dbReference>
<dbReference type="GO" id="GO:0005886">
    <property type="term" value="C:plasma membrane"/>
    <property type="evidence" value="ECO:0007669"/>
    <property type="project" value="UniProtKB-SubCell"/>
</dbReference>
<evidence type="ECO:0000256" key="3">
    <source>
        <dbReference type="ARBA" id="ARBA00022475"/>
    </source>
</evidence>
<proteinExistence type="predicted"/>
<evidence type="ECO:0000256" key="6">
    <source>
        <dbReference type="ARBA" id="ARBA00023136"/>
    </source>
</evidence>
<feature type="transmembrane region" description="Helical" evidence="7">
    <location>
        <begin position="286"/>
        <end position="306"/>
    </location>
</feature>
<comment type="subcellular location">
    <subcellularLocation>
        <location evidence="1">Cell membrane</location>
        <topology evidence="1">Multi-pass membrane protein</topology>
    </subcellularLocation>
</comment>
<evidence type="ECO:0000313" key="8">
    <source>
        <dbReference type="EMBL" id="AEG32393.1"/>
    </source>
</evidence>
<dbReference type="InterPro" id="IPR036259">
    <property type="entry name" value="MFS_trans_sf"/>
</dbReference>
<feature type="transmembrane region" description="Helical" evidence="7">
    <location>
        <begin position="366"/>
        <end position="386"/>
    </location>
</feature>
<keyword evidence="5 7" id="KW-1133">Transmembrane helix</keyword>
<dbReference type="Proteomes" id="UP000009232">
    <property type="component" value="Chromosome"/>
</dbReference>
<keyword evidence="3" id="KW-1003">Cell membrane</keyword>
<reference evidence="8 9" key="1">
    <citation type="submission" date="2011-05" db="EMBL/GenBank/DDBJ databases">
        <title>Complete sequence of Thioalkalimicrobium cyclicum ALM1.</title>
        <authorList>
            <consortium name="US DOE Joint Genome Institute"/>
            <person name="Lucas S."/>
            <person name="Han J."/>
            <person name="Lapidus A."/>
            <person name="Cheng J.-F."/>
            <person name="Goodwin L."/>
            <person name="Pitluck S."/>
            <person name="Peters L."/>
            <person name="Mikhailova N."/>
            <person name="Davenport K."/>
            <person name="Han C."/>
            <person name="Tapia R."/>
            <person name="Land M."/>
            <person name="Hauser L."/>
            <person name="Kyrpides N."/>
            <person name="Ivanova N."/>
            <person name="Pagani I."/>
            <person name="Kappler U."/>
            <person name="Woyke T."/>
        </authorList>
    </citation>
    <scope>NUCLEOTIDE SEQUENCE [LARGE SCALE GENOMIC DNA]</scope>
    <source>
        <strain evidence="9">DSM 14477 / JCM 11371 / ALM1</strain>
    </source>
</reference>
<evidence type="ECO:0000256" key="5">
    <source>
        <dbReference type="ARBA" id="ARBA00022989"/>
    </source>
</evidence>
<gene>
    <name evidence="8" type="ordered locus">Thicy_1636</name>
</gene>
<feature type="transmembrane region" description="Helical" evidence="7">
    <location>
        <begin position="136"/>
        <end position="160"/>
    </location>
</feature>
<dbReference type="SUPFAM" id="SSF103473">
    <property type="entry name" value="MFS general substrate transporter"/>
    <property type="match status" value="1"/>
</dbReference>
<dbReference type="RefSeq" id="WP_013836163.1">
    <property type="nucleotide sequence ID" value="NC_015581.1"/>
</dbReference>
<protein>
    <submittedName>
        <fullName evidence="8">Major facilitator superfamily MFS_1</fullName>
    </submittedName>
</protein>
<dbReference type="HOGENOM" id="CLU_029603_1_0_6"/>
<feature type="transmembrane region" description="Helical" evidence="7">
    <location>
        <begin position="166"/>
        <end position="191"/>
    </location>
</feature>
<feature type="transmembrane region" description="Helical" evidence="7">
    <location>
        <begin position="101"/>
        <end position="124"/>
    </location>
</feature>
<keyword evidence="2" id="KW-0813">Transport</keyword>
<name>F6DBJ1_THICA</name>
<dbReference type="AlphaFoldDB" id="F6DBJ1"/>
<evidence type="ECO:0000256" key="7">
    <source>
        <dbReference type="SAM" id="Phobius"/>
    </source>
</evidence>
<dbReference type="OrthoDB" id="9803968at2"/>
<evidence type="ECO:0000256" key="1">
    <source>
        <dbReference type="ARBA" id="ARBA00004651"/>
    </source>
</evidence>
<feature type="transmembrane region" description="Helical" evidence="7">
    <location>
        <begin position="326"/>
        <end position="345"/>
    </location>
</feature>
<keyword evidence="6 7" id="KW-0472">Membrane</keyword>